<keyword evidence="1" id="KW-0732">Signal</keyword>
<dbReference type="SUPFAM" id="SSF160935">
    <property type="entry name" value="VPA0735-like"/>
    <property type="match status" value="1"/>
</dbReference>
<dbReference type="EMBL" id="MDTU01000001">
    <property type="protein sequence ID" value="ODN42264.1"/>
    <property type="molecule type" value="Genomic_DNA"/>
</dbReference>
<proteinExistence type="predicted"/>
<dbReference type="PROSITE" id="PS51257">
    <property type="entry name" value="PROKAR_LIPOPROTEIN"/>
    <property type="match status" value="1"/>
</dbReference>
<dbReference type="Proteomes" id="UP000094329">
    <property type="component" value="Unassembled WGS sequence"/>
</dbReference>
<feature type="signal peptide" evidence="1">
    <location>
        <begin position="1"/>
        <end position="19"/>
    </location>
</feature>
<protein>
    <submittedName>
        <fullName evidence="2">Uncharacterized protein</fullName>
    </submittedName>
</protein>
<organism evidence="2 3">
    <name type="scientific">Piscirickettsia litoralis</name>
    <dbReference type="NCBI Taxonomy" id="1891921"/>
    <lineage>
        <taxon>Bacteria</taxon>
        <taxon>Pseudomonadati</taxon>
        <taxon>Pseudomonadota</taxon>
        <taxon>Gammaproteobacteria</taxon>
        <taxon>Thiotrichales</taxon>
        <taxon>Piscirickettsiaceae</taxon>
        <taxon>Piscirickettsia</taxon>
    </lineage>
</organism>
<evidence type="ECO:0000313" key="3">
    <source>
        <dbReference type="Proteomes" id="UP000094329"/>
    </source>
</evidence>
<gene>
    <name evidence="2" type="ORF">BGC07_04080</name>
</gene>
<reference evidence="2 3" key="1">
    <citation type="submission" date="2016-08" db="EMBL/GenBank/DDBJ databases">
        <title>Draft genome sequence of Candidatus Piscirickettsia litoralis, from seawater.</title>
        <authorList>
            <person name="Wan X."/>
            <person name="Lee A.J."/>
            <person name="Hou S."/>
            <person name="Donachie S.P."/>
        </authorList>
    </citation>
    <scope>NUCLEOTIDE SEQUENCE [LARGE SCALE GENOMIC DNA]</scope>
    <source>
        <strain evidence="2 3">Y2</strain>
    </source>
</reference>
<feature type="chain" id="PRO_5047426379" evidence="1">
    <location>
        <begin position="20"/>
        <end position="129"/>
    </location>
</feature>
<dbReference type="RefSeq" id="WP_069312061.1">
    <property type="nucleotide sequence ID" value="NZ_MDTU01000001.1"/>
</dbReference>
<sequence>MRIFAVLFTLILLAGCATTAKYRAQIDRWKGHNVNELIQAWGPPDTTFKMPNGNTYYSYRVHNVSNLPTYYVPGSTTVSDHGGKTYVTSSGGYRTGGGTIESNCTTSFQISKKGTIVGTHFRGNACVSN</sequence>
<accession>A0ABX3A0W2</accession>
<name>A0ABX3A0W2_9GAMM</name>
<evidence type="ECO:0000313" key="2">
    <source>
        <dbReference type="EMBL" id="ODN42264.1"/>
    </source>
</evidence>
<comment type="caution">
    <text evidence="2">The sequence shown here is derived from an EMBL/GenBank/DDBJ whole genome shotgun (WGS) entry which is preliminary data.</text>
</comment>
<evidence type="ECO:0000256" key="1">
    <source>
        <dbReference type="SAM" id="SignalP"/>
    </source>
</evidence>
<keyword evidence="3" id="KW-1185">Reference proteome</keyword>